<keyword evidence="2" id="KW-1185">Reference proteome</keyword>
<protein>
    <submittedName>
        <fullName evidence="1">Uncharacterized protein</fullName>
    </submittedName>
</protein>
<dbReference type="AlphaFoldDB" id="A0A2I0XJE1"/>
<gene>
    <name evidence="1" type="ORF">MA16_Dca019482</name>
</gene>
<sequence>MHTPAWSRRMISHPDASSCLAPLSSAATHARGGYRVLQASGTHDPTWFHPRHKRRILWLHAFLVLFGRMREWFTRRSNLSIERKDHGVLARILQTRSTIRSYLSIEHRDHRMKHSPSSQLNVCRNDQTRNPLPFLSEEKVGPSLQKVQ</sequence>
<reference evidence="1 2" key="2">
    <citation type="journal article" date="2017" name="Nature">
        <title>The Apostasia genome and the evolution of orchids.</title>
        <authorList>
            <person name="Zhang G.Q."/>
            <person name="Liu K.W."/>
            <person name="Li Z."/>
            <person name="Lohaus R."/>
            <person name="Hsiao Y.Y."/>
            <person name="Niu S.C."/>
            <person name="Wang J.Y."/>
            <person name="Lin Y.C."/>
            <person name="Xu Q."/>
            <person name="Chen L.J."/>
            <person name="Yoshida K."/>
            <person name="Fujiwara S."/>
            <person name="Wang Z.W."/>
            <person name="Zhang Y.Q."/>
            <person name="Mitsuda N."/>
            <person name="Wang M."/>
            <person name="Liu G.H."/>
            <person name="Pecoraro L."/>
            <person name="Huang H.X."/>
            <person name="Xiao X.J."/>
            <person name="Lin M."/>
            <person name="Wu X.Y."/>
            <person name="Wu W.L."/>
            <person name="Chen Y.Y."/>
            <person name="Chang S.B."/>
            <person name="Sakamoto S."/>
            <person name="Ohme-Takagi M."/>
            <person name="Yagi M."/>
            <person name="Zeng S.J."/>
            <person name="Shen C.Y."/>
            <person name="Yeh C.M."/>
            <person name="Luo Y.B."/>
            <person name="Tsai W.C."/>
            <person name="Van de Peer Y."/>
            <person name="Liu Z.J."/>
        </authorList>
    </citation>
    <scope>NUCLEOTIDE SEQUENCE [LARGE SCALE GENOMIC DNA]</scope>
    <source>
        <tissue evidence="1">The whole plant</tissue>
    </source>
</reference>
<proteinExistence type="predicted"/>
<evidence type="ECO:0000313" key="2">
    <source>
        <dbReference type="Proteomes" id="UP000233837"/>
    </source>
</evidence>
<evidence type="ECO:0000313" key="1">
    <source>
        <dbReference type="EMBL" id="PKU88032.1"/>
    </source>
</evidence>
<dbReference type="Proteomes" id="UP000233837">
    <property type="component" value="Unassembled WGS sequence"/>
</dbReference>
<dbReference type="EMBL" id="KZ501829">
    <property type="protein sequence ID" value="PKU88032.1"/>
    <property type="molecule type" value="Genomic_DNA"/>
</dbReference>
<name>A0A2I0XJE1_9ASPA</name>
<accession>A0A2I0XJE1</accession>
<organism evidence="1 2">
    <name type="scientific">Dendrobium catenatum</name>
    <dbReference type="NCBI Taxonomy" id="906689"/>
    <lineage>
        <taxon>Eukaryota</taxon>
        <taxon>Viridiplantae</taxon>
        <taxon>Streptophyta</taxon>
        <taxon>Embryophyta</taxon>
        <taxon>Tracheophyta</taxon>
        <taxon>Spermatophyta</taxon>
        <taxon>Magnoliopsida</taxon>
        <taxon>Liliopsida</taxon>
        <taxon>Asparagales</taxon>
        <taxon>Orchidaceae</taxon>
        <taxon>Epidendroideae</taxon>
        <taxon>Malaxideae</taxon>
        <taxon>Dendrobiinae</taxon>
        <taxon>Dendrobium</taxon>
    </lineage>
</organism>
<reference evidence="1 2" key="1">
    <citation type="journal article" date="2016" name="Sci. Rep.">
        <title>The Dendrobium catenatum Lindl. genome sequence provides insights into polysaccharide synthase, floral development and adaptive evolution.</title>
        <authorList>
            <person name="Zhang G.Q."/>
            <person name="Xu Q."/>
            <person name="Bian C."/>
            <person name="Tsai W.C."/>
            <person name="Yeh C.M."/>
            <person name="Liu K.W."/>
            <person name="Yoshida K."/>
            <person name="Zhang L.S."/>
            <person name="Chang S.B."/>
            <person name="Chen F."/>
            <person name="Shi Y."/>
            <person name="Su Y.Y."/>
            <person name="Zhang Y.Q."/>
            <person name="Chen L.J."/>
            <person name="Yin Y."/>
            <person name="Lin M."/>
            <person name="Huang H."/>
            <person name="Deng H."/>
            <person name="Wang Z.W."/>
            <person name="Zhu S.L."/>
            <person name="Zhao X."/>
            <person name="Deng C."/>
            <person name="Niu S.C."/>
            <person name="Huang J."/>
            <person name="Wang M."/>
            <person name="Liu G.H."/>
            <person name="Yang H.J."/>
            <person name="Xiao X.J."/>
            <person name="Hsiao Y.Y."/>
            <person name="Wu W.L."/>
            <person name="Chen Y.Y."/>
            <person name="Mitsuda N."/>
            <person name="Ohme-Takagi M."/>
            <person name="Luo Y.B."/>
            <person name="Van de Peer Y."/>
            <person name="Liu Z.J."/>
        </authorList>
    </citation>
    <scope>NUCLEOTIDE SEQUENCE [LARGE SCALE GENOMIC DNA]</scope>
    <source>
        <tissue evidence="1">The whole plant</tissue>
    </source>
</reference>